<feature type="transmembrane region" description="Helical" evidence="1">
    <location>
        <begin position="115"/>
        <end position="137"/>
    </location>
</feature>
<evidence type="ECO:0000313" key="3">
    <source>
        <dbReference type="Proteomes" id="UP001205890"/>
    </source>
</evidence>
<name>A0ABT1LA08_9HYPH</name>
<proteinExistence type="predicted"/>
<gene>
    <name evidence="2" type="ORF">NK718_07210</name>
</gene>
<evidence type="ECO:0008006" key="4">
    <source>
        <dbReference type="Google" id="ProtNLM"/>
    </source>
</evidence>
<protein>
    <recommendedName>
        <fullName evidence="4">DUF3592 domain-containing protein</fullName>
    </recommendedName>
</protein>
<accession>A0ABT1LA08</accession>
<feature type="transmembrane region" description="Helical" evidence="1">
    <location>
        <begin position="12"/>
        <end position="30"/>
    </location>
</feature>
<evidence type="ECO:0000256" key="1">
    <source>
        <dbReference type="SAM" id="Phobius"/>
    </source>
</evidence>
<keyword evidence="1" id="KW-1133">Transmembrane helix</keyword>
<evidence type="ECO:0000313" key="2">
    <source>
        <dbReference type="EMBL" id="MCP8938299.1"/>
    </source>
</evidence>
<dbReference type="Proteomes" id="UP001205890">
    <property type="component" value="Unassembled WGS sequence"/>
</dbReference>
<dbReference type="EMBL" id="JANCLU010000005">
    <property type="protein sequence ID" value="MCP8938299.1"/>
    <property type="molecule type" value="Genomic_DNA"/>
</dbReference>
<dbReference type="RefSeq" id="WP_254740075.1">
    <property type="nucleotide sequence ID" value="NZ_JANCLU010000005.1"/>
</dbReference>
<sequence length="149" mass="18549">MHSIDQAKRRRAQIDVAAFFAFMCLFMGFIDAMKYWDSKDWPLVEFTILERNSRYDKSSYKNRWYTYKIEYYWYKDIKKSTNYNTENPFLIIGNRYDFRYNEKQNLIIRNSYWSFLWPAAASILFWIVMMTNEWGWVDRYKKWKAKYLA</sequence>
<keyword evidence="1" id="KW-0812">Transmembrane</keyword>
<keyword evidence="3" id="KW-1185">Reference proteome</keyword>
<organism evidence="2 3">
    <name type="scientific">Alsobacter ponti</name>
    <dbReference type="NCBI Taxonomy" id="2962936"/>
    <lineage>
        <taxon>Bacteria</taxon>
        <taxon>Pseudomonadati</taxon>
        <taxon>Pseudomonadota</taxon>
        <taxon>Alphaproteobacteria</taxon>
        <taxon>Hyphomicrobiales</taxon>
        <taxon>Alsobacteraceae</taxon>
        <taxon>Alsobacter</taxon>
    </lineage>
</organism>
<keyword evidence="1" id="KW-0472">Membrane</keyword>
<comment type="caution">
    <text evidence="2">The sequence shown here is derived from an EMBL/GenBank/DDBJ whole genome shotgun (WGS) entry which is preliminary data.</text>
</comment>
<reference evidence="2 3" key="1">
    <citation type="submission" date="2022-07" db="EMBL/GenBank/DDBJ databases">
        <authorList>
            <person name="Li W.-J."/>
            <person name="Deng Q.-Q."/>
        </authorList>
    </citation>
    <scope>NUCLEOTIDE SEQUENCE [LARGE SCALE GENOMIC DNA]</scope>
    <source>
        <strain evidence="2 3">SYSU M60028</strain>
    </source>
</reference>